<proteinExistence type="predicted"/>
<comment type="caution">
    <text evidence="2">The sequence shown here is derived from an EMBL/GenBank/DDBJ whole genome shotgun (WGS) entry which is preliminary data.</text>
</comment>
<dbReference type="EMBL" id="JADOUF010000001">
    <property type="protein sequence ID" value="MBG6140963.1"/>
    <property type="molecule type" value="Genomic_DNA"/>
</dbReference>
<feature type="signal peptide" evidence="1">
    <location>
        <begin position="1"/>
        <end position="25"/>
    </location>
</feature>
<reference evidence="2" key="1">
    <citation type="submission" date="2020-11" db="EMBL/GenBank/DDBJ databases">
        <title>Sequencing the genomes of 1000 actinobacteria strains.</title>
        <authorList>
            <person name="Klenk H.-P."/>
        </authorList>
    </citation>
    <scope>NUCLEOTIDE SEQUENCE</scope>
    <source>
        <strain evidence="2">DSM 45356</strain>
    </source>
</reference>
<evidence type="ECO:0000313" key="2">
    <source>
        <dbReference type="EMBL" id="MBG6140963.1"/>
    </source>
</evidence>
<evidence type="ECO:0000313" key="3">
    <source>
        <dbReference type="Proteomes" id="UP000622552"/>
    </source>
</evidence>
<name>A0A8J7GPL7_9ACTN</name>
<keyword evidence="1" id="KW-0732">Signal</keyword>
<protein>
    <submittedName>
        <fullName evidence="2">Uncharacterized protein</fullName>
    </submittedName>
</protein>
<dbReference type="RefSeq" id="WP_197007454.1">
    <property type="nucleotide sequence ID" value="NZ_BONS01000019.1"/>
</dbReference>
<evidence type="ECO:0000256" key="1">
    <source>
        <dbReference type="SAM" id="SignalP"/>
    </source>
</evidence>
<feature type="chain" id="PRO_5035151412" evidence="1">
    <location>
        <begin position="26"/>
        <end position="251"/>
    </location>
</feature>
<accession>A0A8J7GPL7</accession>
<dbReference type="Proteomes" id="UP000622552">
    <property type="component" value="Unassembled WGS sequence"/>
</dbReference>
<sequence>MNMPRLVLVGAGAALALLIASPASAAPGVQAPSSADLAAARQATSASLTEVGRFFASAGRSPVGVAPADLAAKASAAAPQVVGDSVAVYSLNPAFVRSADAAVAVADLIATKTVASDGRTASVWTAKQSGAWTVVNIAEGAEEVDYAVAGAGGTVFKEPQINAWYVLRGDRVTPLNADARGSVGDGVSVAAYQKLVHKRYADKLPGSAYDKAGKAGGYGESAGDGSPTWPWLVALAALGLVVFAPRLRRNQ</sequence>
<keyword evidence="3" id="KW-1185">Reference proteome</keyword>
<dbReference type="AlphaFoldDB" id="A0A8J7GPL7"/>
<gene>
    <name evidence="2" type="ORF">IW245_007157</name>
</gene>
<organism evidence="2 3">
    <name type="scientific">Longispora fulva</name>
    <dbReference type="NCBI Taxonomy" id="619741"/>
    <lineage>
        <taxon>Bacteria</taxon>
        <taxon>Bacillati</taxon>
        <taxon>Actinomycetota</taxon>
        <taxon>Actinomycetes</taxon>
        <taxon>Micromonosporales</taxon>
        <taxon>Micromonosporaceae</taxon>
        <taxon>Longispora</taxon>
    </lineage>
</organism>